<gene>
    <name evidence="1" type="ORF">B0T15DRAFT_252660</name>
</gene>
<evidence type="ECO:0000313" key="1">
    <source>
        <dbReference type="EMBL" id="KAK3304762.1"/>
    </source>
</evidence>
<reference evidence="1" key="1">
    <citation type="journal article" date="2023" name="Mol. Phylogenet. Evol.">
        <title>Genome-scale phylogeny and comparative genomics of the fungal order Sordariales.</title>
        <authorList>
            <person name="Hensen N."/>
            <person name="Bonometti L."/>
            <person name="Westerberg I."/>
            <person name="Brannstrom I.O."/>
            <person name="Guillou S."/>
            <person name="Cros-Aarteil S."/>
            <person name="Calhoun S."/>
            <person name="Haridas S."/>
            <person name="Kuo A."/>
            <person name="Mondo S."/>
            <person name="Pangilinan J."/>
            <person name="Riley R."/>
            <person name="LaButti K."/>
            <person name="Andreopoulos B."/>
            <person name="Lipzen A."/>
            <person name="Chen C."/>
            <person name="Yan M."/>
            <person name="Daum C."/>
            <person name="Ng V."/>
            <person name="Clum A."/>
            <person name="Steindorff A."/>
            <person name="Ohm R.A."/>
            <person name="Martin F."/>
            <person name="Silar P."/>
            <person name="Natvig D.O."/>
            <person name="Lalanne C."/>
            <person name="Gautier V."/>
            <person name="Ament-Velasquez S.L."/>
            <person name="Kruys A."/>
            <person name="Hutchinson M.I."/>
            <person name="Powell A.J."/>
            <person name="Barry K."/>
            <person name="Miller A.N."/>
            <person name="Grigoriev I.V."/>
            <person name="Debuchy R."/>
            <person name="Gladieux P."/>
            <person name="Hiltunen Thoren M."/>
            <person name="Johannesson H."/>
        </authorList>
    </citation>
    <scope>NUCLEOTIDE SEQUENCE</scope>
    <source>
        <strain evidence="1">CBS 333.67</strain>
    </source>
</reference>
<dbReference type="EMBL" id="JAUDZG010000005">
    <property type="protein sequence ID" value="KAK3304762.1"/>
    <property type="molecule type" value="Genomic_DNA"/>
</dbReference>
<organism evidence="1 2">
    <name type="scientific">Chaetomium strumarium</name>
    <dbReference type="NCBI Taxonomy" id="1170767"/>
    <lineage>
        <taxon>Eukaryota</taxon>
        <taxon>Fungi</taxon>
        <taxon>Dikarya</taxon>
        <taxon>Ascomycota</taxon>
        <taxon>Pezizomycotina</taxon>
        <taxon>Sordariomycetes</taxon>
        <taxon>Sordariomycetidae</taxon>
        <taxon>Sordariales</taxon>
        <taxon>Chaetomiaceae</taxon>
        <taxon>Chaetomium</taxon>
    </lineage>
</organism>
<comment type="caution">
    <text evidence="1">The sequence shown here is derived from an EMBL/GenBank/DDBJ whole genome shotgun (WGS) entry which is preliminary data.</text>
</comment>
<dbReference type="RefSeq" id="XP_062720542.1">
    <property type="nucleotide sequence ID" value="XM_062863199.1"/>
</dbReference>
<accession>A0AAJ0GRE2</accession>
<dbReference type="AlphaFoldDB" id="A0AAJ0GRE2"/>
<proteinExistence type="predicted"/>
<dbReference type="GeneID" id="87882028"/>
<sequence>MRTSYAPLENVSQIRIFYHKGGIHCKGMVLEYNNGGQRAVGECRIMVDHCETFTRPSSIAFVNSGASLYQVKIRVDGPLDDGDEWMHYTMAGTLVFWFSGMKAHMSVEGGFKISHDSQ</sequence>
<reference evidence="1" key="2">
    <citation type="submission" date="2023-06" db="EMBL/GenBank/DDBJ databases">
        <authorList>
            <consortium name="Lawrence Berkeley National Laboratory"/>
            <person name="Mondo S.J."/>
            <person name="Hensen N."/>
            <person name="Bonometti L."/>
            <person name="Westerberg I."/>
            <person name="Brannstrom I.O."/>
            <person name="Guillou S."/>
            <person name="Cros-Aarteil S."/>
            <person name="Calhoun S."/>
            <person name="Haridas S."/>
            <person name="Kuo A."/>
            <person name="Pangilinan J."/>
            <person name="Riley R."/>
            <person name="Labutti K."/>
            <person name="Andreopoulos B."/>
            <person name="Lipzen A."/>
            <person name="Chen C."/>
            <person name="Yanf M."/>
            <person name="Daum C."/>
            <person name="Ng V."/>
            <person name="Clum A."/>
            <person name="Steindorff A."/>
            <person name="Ohm R."/>
            <person name="Martin F."/>
            <person name="Silar P."/>
            <person name="Natvig D."/>
            <person name="Lalanne C."/>
            <person name="Gautier V."/>
            <person name="Ament-Velasquez S.L."/>
            <person name="Kruys A."/>
            <person name="Hutchinson M.I."/>
            <person name="Powell A.J."/>
            <person name="Barry K."/>
            <person name="Miller A.N."/>
            <person name="Grigoriev I.V."/>
            <person name="Debuchy R."/>
            <person name="Gladieux P."/>
            <person name="Thoren M.H."/>
            <person name="Johannesson H."/>
        </authorList>
    </citation>
    <scope>NUCLEOTIDE SEQUENCE</scope>
    <source>
        <strain evidence="1">CBS 333.67</strain>
    </source>
</reference>
<keyword evidence="2" id="KW-1185">Reference proteome</keyword>
<protein>
    <submittedName>
        <fullName evidence="1">Uncharacterized protein</fullName>
    </submittedName>
</protein>
<evidence type="ECO:0000313" key="2">
    <source>
        <dbReference type="Proteomes" id="UP001273166"/>
    </source>
</evidence>
<dbReference type="Proteomes" id="UP001273166">
    <property type="component" value="Unassembled WGS sequence"/>
</dbReference>
<name>A0AAJ0GRE2_9PEZI</name>